<protein>
    <recommendedName>
        <fullName evidence="3">Carrier domain-containing protein</fullName>
    </recommendedName>
</protein>
<dbReference type="PATRIC" id="fig|446692.4.peg.534"/>
<organism evidence="4 5">
    <name type="scientific">Acetobacter senegalensis</name>
    <dbReference type="NCBI Taxonomy" id="446692"/>
    <lineage>
        <taxon>Bacteria</taxon>
        <taxon>Pseudomonadati</taxon>
        <taxon>Pseudomonadota</taxon>
        <taxon>Alphaproteobacteria</taxon>
        <taxon>Acetobacterales</taxon>
        <taxon>Acetobacteraceae</taxon>
        <taxon>Acetobacter</taxon>
    </lineage>
</organism>
<dbReference type="Proteomes" id="UP000075360">
    <property type="component" value="Unassembled WGS sequence"/>
</dbReference>
<evidence type="ECO:0000313" key="5">
    <source>
        <dbReference type="Proteomes" id="UP000075360"/>
    </source>
</evidence>
<feature type="domain" description="Carrier" evidence="3">
    <location>
        <begin position="23"/>
        <end position="61"/>
    </location>
</feature>
<gene>
    <name evidence="4" type="ORF">AD948_00025</name>
</gene>
<dbReference type="SUPFAM" id="SSF47336">
    <property type="entry name" value="ACP-like"/>
    <property type="match status" value="1"/>
</dbReference>
<sequence length="110" mass="12183">LPEPDLGSGEREIMEPRNDAEHWLFGIWAETIGNKNFGVTNGFIELGGDSLSAMRIVSAMNIEATDRYMLNLLNNGSVISQLELLAHQPRHSAELQGLQDFMQVLSGKDN</sequence>
<dbReference type="RefSeq" id="WP_211264404.1">
    <property type="nucleotide sequence ID" value="NZ_LHZU01000005.1"/>
</dbReference>
<dbReference type="PROSITE" id="PS00012">
    <property type="entry name" value="PHOSPHOPANTETHEINE"/>
    <property type="match status" value="1"/>
</dbReference>
<reference evidence="4 5" key="1">
    <citation type="submission" date="2015-06" db="EMBL/GenBank/DDBJ databases">
        <title>Improved classification and identification of acetic acid bacteria using matrix-assisted laser desorption/ionization time-of-flight mass spectrometry; Gluconobacter nephelii and Gluconobacter uchimurae are later heterotypic synonyms of Gluconobacter japonicus and Gluconobacter oxydans, respectively.</title>
        <authorList>
            <person name="Li L."/>
            <person name="Cleenwerck I."/>
            <person name="De Vuyst L."/>
            <person name="Vandamme P."/>
        </authorList>
    </citation>
    <scope>NUCLEOTIDE SEQUENCE [LARGE SCALE GENOMIC DNA]</scope>
    <source>
        <strain evidence="4 5">LMG 23690</strain>
    </source>
</reference>
<dbReference type="Gene3D" id="1.10.1200.10">
    <property type="entry name" value="ACP-like"/>
    <property type="match status" value="1"/>
</dbReference>
<dbReference type="InterPro" id="IPR009081">
    <property type="entry name" value="PP-bd_ACP"/>
</dbReference>
<dbReference type="EMBL" id="LHZU01000005">
    <property type="protein sequence ID" value="KXV62655.1"/>
    <property type="molecule type" value="Genomic_DNA"/>
</dbReference>
<feature type="non-terminal residue" evidence="4">
    <location>
        <position position="1"/>
    </location>
</feature>
<evidence type="ECO:0000259" key="3">
    <source>
        <dbReference type="Pfam" id="PF00550"/>
    </source>
</evidence>
<dbReference type="InterPro" id="IPR036736">
    <property type="entry name" value="ACP-like_sf"/>
</dbReference>
<name>A0A149U9D2_9PROT</name>
<evidence type="ECO:0000313" key="4">
    <source>
        <dbReference type="EMBL" id="KXV62655.1"/>
    </source>
</evidence>
<evidence type="ECO:0000256" key="2">
    <source>
        <dbReference type="ARBA" id="ARBA00022553"/>
    </source>
</evidence>
<dbReference type="Pfam" id="PF00550">
    <property type="entry name" value="PP-binding"/>
    <property type="match status" value="1"/>
</dbReference>
<dbReference type="InterPro" id="IPR006162">
    <property type="entry name" value="Ppantetheine_attach_site"/>
</dbReference>
<accession>A0A149U9D2</accession>
<dbReference type="AlphaFoldDB" id="A0A149U9D2"/>
<keyword evidence="1" id="KW-0596">Phosphopantetheine</keyword>
<keyword evidence="2" id="KW-0597">Phosphoprotein</keyword>
<comment type="caution">
    <text evidence="4">The sequence shown here is derived from an EMBL/GenBank/DDBJ whole genome shotgun (WGS) entry which is preliminary data.</text>
</comment>
<evidence type="ECO:0000256" key="1">
    <source>
        <dbReference type="ARBA" id="ARBA00022450"/>
    </source>
</evidence>
<proteinExistence type="predicted"/>